<evidence type="ECO:0000313" key="2">
    <source>
        <dbReference type="EMBL" id="KAF1941281.1"/>
    </source>
</evidence>
<keyword evidence="3" id="KW-1185">Reference proteome</keyword>
<name>A0A6A5SKY2_9PLEO</name>
<gene>
    <name evidence="2" type="ORF">EJ02DRAFT_466736</name>
</gene>
<dbReference type="AlphaFoldDB" id="A0A6A5SKY2"/>
<organism evidence="2 3">
    <name type="scientific">Clathrospora elynae</name>
    <dbReference type="NCBI Taxonomy" id="706981"/>
    <lineage>
        <taxon>Eukaryota</taxon>
        <taxon>Fungi</taxon>
        <taxon>Dikarya</taxon>
        <taxon>Ascomycota</taxon>
        <taxon>Pezizomycotina</taxon>
        <taxon>Dothideomycetes</taxon>
        <taxon>Pleosporomycetidae</taxon>
        <taxon>Pleosporales</taxon>
        <taxon>Diademaceae</taxon>
        <taxon>Clathrospora</taxon>
    </lineage>
</organism>
<evidence type="ECO:0000313" key="3">
    <source>
        <dbReference type="Proteomes" id="UP000800038"/>
    </source>
</evidence>
<proteinExistence type="predicted"/>
<protein>
    <submittedName>
        <fullName evidence="2">Uncharacterized protein</fullName>
    </submittedName>
</protein>
<dbReference type="OrthoDB" id="3777408at2759"/>
<dbReference type="Proteomes" id="UP000800038">
    <property type="component" value="Unassembled WGS sequence"/>
</dbReference>
<reference evidence="2" key="1">
    <citation type="journal article" date="2020" name="Stud. Mycol.">
        <title>101 Dothideomycetes genomes: a test case for predicting lifestyles and emergence of pathogens.</title>
        <authorList>
            <person name="Haridas S."/>
            <person name="Albert R."/>
            <person name="Binder M."/>
            <person name="Bloem J."/>
            <person name="Labutti K."/>
            <person name="Salamov A."/>
            <person name="Andreopoulos B."/>
            <person name="Baker S."/>
            <person name="Barry K."/>
            <person name="Bills G."/>
            <person name="Bluhm B."/>
            <person name="Cannon C."/>
            <person name="Castanera R."/>
            <person name="Culley D."/>
            <person name="Daum C."/>
            <person name="Ezra D."/>
            <person name="Gonzalez J."/>
            <person name="Henrissat B."/>
            <person name="Kuo A."/>
            <person name="Liang C."/>
            <person name="Lipzen A."/>
            <person name="Lutzoni F."/>
            <person name="Magnuson J."/>
            <person name="Mondo S."/>
            <person name="Nolan M."/>
            <person name="Ohm R."/>
            <person name="Pangilinan J."/>
            <person name="Park H.-J."/>
            <person name="Ramirez L."/>
            <person name="Alfaro M."/>
            <person name="Sun H."/>
            <person name="Tritt A."/>
            <person name="Yoshinaga Y."/>
            <person name="Zwiers L.-H."/>
            <person name="Turgeon B."/>
            <person name="Goodwin S."/>
            <person name="Spatafora J."/>
            <person name="Crous P."/>
            <person name="Grigoriev I."/>
        </authorList>
    </citation>
    <scope>NUCLEOTIDE SEQUENCE</scope>
    <source>
        <strain evidence="2">CBS 161.51</strain>
    </source>
</reference>
<feature type="signal peptide" evidence="1">
    <location>
        <begin position="1"/>
        <end position="20"/>
    </location>
</feature>
<dbReference type="EMBL" id="ML976050">
    <property type="protein sequence ID" value="KAF1941281.1"/>
    <property type="molecule type" value="Genomic_DNA"/>
</dbReference>
<evidence type="ECO:0000256" key="1">
    <source>
        <dbReference type="SAM" id="SignalP"/>
    </source>
</evidence>
<sequence>MPSSLLKFIIVALSAHVVYTTYISSTPTVSASCTLHVLANPSFETDCTFHASTRTVTEYTDCGGCVLETQRLGAGVACQTVTTVPGAAKETIKACGRRGRHSGLGTGMARETMGGS</sequence>
<accession>A0A6A5SKY2</accession>
<feature type="chain" id="PRO_5025371507" evidence="1">
    <location>
        <begin position="21"/>
        <end position="116"/>
    </location>
</feature>
<keyword evidence="1" id="KW-0732">Signal</keyword>
<dbReference type="PROSITE" id="PS51257">
    <property type="entry name" value="PROKAR_LIPOPROTEIN"/>
    <property type="match status" value="1"/>
</dbReference>